<feature type="domain" description="Copper amine oxidase-like N-terminal" evidence="3">
    <location>
        <begin position="404"/>
        <end position="483"/>
    </location>
</feature>
<feature type="region of interest" description="Disordered" evidence="1">
    <location>
        <begin position="1"/>
        <end position="23"/>
    </location>
</feature>
<proteinExistence type="predicted"/>
<keyword evidence="2" id="KW-1133">Transmembrane helix</keyword>
<evidence type="ECO:0000256" key="2">
    <source>
        <dbReference type="SAM" id="Phobius"/>
    </source>
</evidence>
<dbReference type="AlphaFoldDB" id="A0A841TW72"/>
<reference evidence="4 5" key="1">
    <citation type="submission" date="2020-08" db="EMBL/GenBank/DDBJ databases">
        <title>Cohnella phylogeny.</title>
        <authorList>
            <person name="Dunlap C."/>
        </authorList>
    </citation>
    <scope>NUCLEOTIDE SEQUENCE [LARGE SCALE GENOMIC DNA]</scope>
    <source>
        <strain evidence="4 5">DSM 25239</strain>
    </source>
</reference>
<evidence type="ECO:0000259" key="3">
    <source>
        <dbReference type="Pfam" id="PF07833"/>
    </source>
</evidence>
<dbReference type="Pfam" id="PF07833">
    <property type="entry name" value="Cu_amine_oxidN1"/>
    <property type="match status" value="1"/>
</dbReference>
<dbReference type="EMBL" id="JACJVR010000025">
    <property type="protein sequence ID" value="MBB6691258.1"/>
    <property type="molecule type" value="Genomic_DNA"/>
</dbReference>
<evidence type="ECO:0000256" key="1">
    <source>
        <dbReference type="SAM" id="MobiDB-lite"/>
    </source>
</evidence>
<keyword evidence="2" id="KW-0472">Membrane</keyword>
<comment type="caution">
    <text evidence="4">The sequence shown here is derived from an EMBL/GenBank/DDBJ whole genome shotgun (WGS) entry which is preliminary data.</text>
</comment>
<dbReference type="RefSeq" id="WP_185135258.1">
    <property type="nucleotide sequence ID" value="NZ_JACJVR010000025.1"/>
</dbReference>
<name>A0A841TW72_9BACL</name>
<gene>
    <name evidence="4" type="ORF">H7B90_07610</name>
</gene>
<evidence type="ECO:0000313" key="4">
    <source>
        <dbReference type="EMBL" id="MBB6691258.1"/>
    </source>
</evidence>
<dbReference type="Gene3D" id="3.30.457.10">
    <property type="entry name" value="Copper amine oxidase-like, N-terminal domain"/>
    <property type="match status" value="1"/>
</dbReference>
<dbReference type="InterPro" id="IPR036582">
    <property type="entry name" value="Mao_N_sf"/>
</dbReference>
<keyword evidence="5" id="KW-1185">Reference proteome</keyword>
<dbReference type="SUPFAM" id="SSF55383">
    <property type="entry name" value="Copper amine oxidase, domain N"/>
    <property type="match status" value="1"/>
</dbReference>
<evidence type="ECO:0000313" key="5">
    <source>
        <dbReference type="Proteomes" id="UP000553776"/>
    </source>
</evidence>
<keyword evidence="2" id="KW-0812">Transmembrane</keyword>
<accession>A0A841TW72</accession>
<sequence length="502" mass="57004">MGASVRTAVSSERAGPEPPARARVHQRAARRMALQFALFAALLVAGICLTTVLLDPLQFYRRASLLPPVFSTEERYQNPGLAKNYDYDTIIIGTSMTENFLPSVVNKALKGKTMKLSMEGSMADEQYKIAKLALETGKVKKVLWGLDYFALKQEDEEAPVFPDYLYDDSWLNDYRYWFNATVYEMLFKSIVRLSTSGENRDLETLYNWNSIGGFGAARVLDAYRRAGQSEIYFKLNEEPLDAIKANFETYVLSLAKRYPDVEFIYFYPPYSILRQDVWKRTNEKRYANQLEMSVWMFERLSELPNTKVYNFQAESEWTYDLDLYRDLSHYKQEVNTWIAESIGRDDPKYRMTEENAEDFVRRLETQLQSLVLADDNRVLNADVELREGDRSRRLAFSAMRAAGKDELLVPAKEAAAAIGATAAWDSAAKELTLRRGERSVVLKAGTKNAELGDGAAALDAEPRLIQGTLMVPLLSAARILGVDGAVERPDARTLRIELRLPG</sequence>
<dbReference type="Proteomes" id="UP000553776">
    <property type="component" value="Unassembled WGS sequence"/>
</dbReference>
<dbReference type="InterPro" id="IPR012854">
    <property type="entry name" value="Cu_amine_oxidase-like_N"/>
</dbReference>
<organism evidence="4 5">
    <name type="scientific">Cohnella xylanilytica</name>
    <dbReference type="NCBI Taxonomy" id="557555"/>
    <lineage>
        <taxon>Bacteria</taxon>
        <taxon>Bacillati</taxon>
        <taxon>Bacillota</taxon>
        <taxon>Bacilli</taxon>
        <taxon>Bacillales</taxon>
        <taxon>Paenibacillaceae</taxon>
        <taxon>Cohnella</taxon>
    </lineage>
</organism>
<feature type="transmembrane region" description="Helical" evidence="2">
    <location>
        <begin position="33"/>
        <end position="54"/>
    </location>
</feature>
<protein>
    <recommendedName>
        <fullName evidence="3">Copper amine oxidase-like N-terminal domain-containing protein</fullName>
    </recommendedName>
</protein>